<feature type="domain" description="Flagellar basal-body/hook protein C-terminal" evidence="6">
    <location>
        <begin position="230"/>
        <end position="273"/>
    </location>
</feature>
<dbReference type="InterPro" id="IPR020013">
    <property type="entry name" value="Flagellar_FlgE/F/G"/>
</dbReference>
<dbReference type="InterPro" id="IPR010930">
    <property type="entry name" value="Flg_bb/hook_C_dom"/>
</dbReference>
<organism evidence="8 9">
    <name type="scientific">Rhodopseudomonas telluris</name>
    <dbReference type="NCBI Taxonomy" id="644215"/>
    <lineage>
        <taxon>Bacteria</taxon>
        <taxon>Pseudomonadati</taxon>
        <taxon>Pseudomonadota</taxon>
        <taxon>Alphaproteobacteria</taxon>
        <taxon>Hyphomicrobiales</taxon>
        <taxon>Nitrobacteraceae</taxon>
        <taxon>Rhodopseudomonas</taxon>
    </lineage>
</organism>
<evidence type="ECO:0000256" key="1">
    <source>
        <dbReference type="ARBA" id="ARBA00004117"/>
    </source>
</evidence>
<comment type="caution">
    <text evidence="8">The sequence shown here is derived from an EMBL/GenBank/DDBJ whole genome shotgun (WGS) entry which is preliminary data.</text>
</comment>
<evidence type="ECO:0000259" key="5">
    <source>
        <dbReference type="Pfam" id="PF00460"/>
    </source>
</evidence>
<evidence type="ECO:0000313" key="9">
    <source>
        <dbReference type="Proteomes" id="UP001589775"/>
    </source>
</evidence>
<evidence type="ECO:0000256" key="4">
    <source>
        <dbReference type="RuleBase" id="RU362116"/>
    </source>
</evidence>
<evidence type="ECO:0000259" key="6">
    <source>
        <dbReference type="Pfam" id="PF06429"/>
    </source>
</evidence>
<dbReference type="InterPro" id="IPR037925">
    <property type="entry name" value="FlgE/F/G-like"/>
</dbReference>
<feature type="domain" description="Flagellar hook protein FlgE/F/G-like D1" evidence="7">
    <location>
        <begin position="80"/>
        <end position="174"/>
    </location>
</feature>
<evidence type="ECO:0000259" key="7">
    <source>
        <dbReference type="Pfam" id="PF22692"/>
    </source>
</evidence>
<keyword evidence="8" id="KW-0969">Cilium</keyword>
<dbReference type="PANTHER" id="PTHR30435">
    <property type="entry name" value="FLAGELLAR PROTEIN"/>
    <property type="match status" value="1"/>
</dbReference>
<feature type="domain" description="Flagellar basal body rod protein N-terminal" evidence="5">
    <location>
        <begin position="9"/>
        <end position="37"/>
    </location>
</feature>
<dbReference type="Pfam" id="PF00460">
    <property type="entry name" value="Flg_bb_rod"/>
    <property type="match status" value="1"/>
</dbReference>
<protein>
    <recommendedName>
        <fullName evidence="4">Flagellar hook protein FlgE</fullName>
    </recommendedName>
</protein>
<dbReference type="PANTHER" id="PTHR30435:SF1">
    <property type="entry name" value="FLAGELLAR HOOK PROTEIN FLGE"/>
    <property type="match status" value="1"/>
</dbReference>
<keyword evidence="3 4" id="KW-0975">Bacterial flagellum</keyword>
<evidence type="ECO:0000256" key="2">
    <source>
        <dbReference type="ARBA" id="ARBA00009677"/>
    </source>
</evidence>
<comment type="function">
    <text evidence="4">A flexible structure which links the flagellar filament to the drive apparatus in the basal body.</text>
</comment>
<sequence>MGSLGALWTATSGLQAQSAALQNISGNVANAQTTAFKATDTAFADLVTPSQLSETVVWRSVLTNGNAGSFVPGTTSTDMAIGGDGYFTVAAPTGVTTNGQPTFTTSKTTYTRRGDFDLNKDGYLVNGAGYYLMGSPINPVTQAKSATVQPLQFDMTTELPTLGVLQSLSVSAAGTLQGTYSKGQTVNVAALPVATFRGEGFMTQGDGGTFAPTARSGPAQYDGYSQVVGNFLETSNVNVQDEMTTMIQAQQAYTASTKVVTAANEMMLTLTSLTI</sequence>
<dbReference type="SUPFAM" id="SSF117143">
    <property type="entry name" value="Flagellar hook protein flgE"/>
    <property type="match status" value="1"/>
</dbReference>
<evidence type="ECO:0000313" key="8">
    <source>
        <dbReference type="EMBL" id="MFC0239868.1"/>
    </source>
</evidence>
<dbReference type="Pfam" id="PF22692">
    <property type="entry name" value="LlgE_F_G_D1"/>
    <property type="match status" value="1"/>
</dbReference>
<gene>
    <name evidence="8" type="ORF">ACFFJ6_05290</name>
</gene>
<dbReference type="NCBIfam" id="TIGR03506">
    <property type="entry name" value="FlgEFG_subfam"/>
    <property type="match status" value="2"/>
</dbReference>
<comment type="subcellular location">
    <subcellularLocation>
        <location evidence="1 4">Bacterial flagellum basal body</location>
    </subcellularLocation>
</comment>
<dbReference type="RefSeq" id="WP_378385087.1">
    <property type="nucleotide sequence ID" value="NZ_JBHLWM010000001.1"/>
</dbReference>
<name>A0ABV6ENR2_9BRAD</name>
<proteinExistence type="inferred from homology"/>
<comment type="similarity">
    <text evidence="2 4">Belongs to the flagella basal body rod proteins family.</text>
</comment>
<reference evidence="8 9" key="1">
    <citation type="submission" date="2024-09" db="EMBL/GenBank/DDBJ databases">
        <authorList>
            <person name="Sun Q."/>
            <person name="Mori K."/>
        </authorList>
    </citation>
    <scope>NUCLEOTIDE SEQUENCE [LARGE SCALE GENOMIC DNA]</scope>
    <source>
        <strain evidence="8 9">KCTC 23279</strain>
    </source>
</reference>
<dbReference type="Proteomes" id="UP001589775">
    <property type="component" value="Unassembled WGS sequence"/>
</dbReference>
<dbReference type="Pfam" id="PF06429">
    <property type="entry name" value="Flg_bbr_C"/>
    <property type="match status" value="1"/>
</dbReference>
<keyword evidence="8" id="KW-0966">Cell projection</keyword>
<keyword evidence="8" id="KW-0282">Flagellum</keyword>
<dbReference type="InterPro" id="IPR053967">
    <property type="entry name" value="LlgE_F_G-like_D1"/>
</dbReference>
<dbReference type="InterPro" id="IPR001444">
    <property type="entry name" value="Flag_bb_rod_N"/>
</dbReference>
<accession>A0ABV6ENR2</accession>
<dbReference type="EMBL" id="JBHLWM010000001">
    <property type="protein sequence ID" value="MFC0239868.1"/>
    <property type="molecule type" value="Genomic_DNA"/>
</dbReference>
<keyword evidence="9" id="KW-1185">Reference proteome</keyword>
<evidence type="ECO:0000256" key="3">
    <source>
        <dbReference type="ARBA" id="ARBA00023143"/>
    </source>
</evidence>